<feature type="transmembrane region" description="Helical" evidence="8">
    <location>
        <begin position="21"/>
        <end position="40"/>
    </location>
</feature>
<keyword evidence="2 8" id="KW-0812">Transmembrane</keyword>
<feature type="transmembrane region" description="Helical" evidence="8">
    <location>
        <begin position="55"/>
        <end position="75"/>
    </location>
</feature>
<dbReference type="NCBIfam" id="NF037961">
    <property type="entry name" value="RodA_shape"/>
    <property type="match status" value="2"/>
</dbReference>
<evidence type="ECO:0000256" key="5">
    <source>
        <dbReference type="ARBA" id="ARBA00023136"/>
    </source>
</evidence>
<evidence type="ECO:0000256" key="6">
    <source>
        <dbReference type="ARBA" id="ARBA00032370"/>
    </source>
</evidence>
<evidence type="ECO:0000256" key="4">
    <source>
        <dbReference type="ARBA" id="ARBA00022989"/>
    </source>
</evidence>
<dbReference type="PANTHER" id="PTHR30474:SF1">
    <property type="entry name" value="PEPTIDOGLYCAN GLYCOSYLTRANSFERASE MRDB"/>
    <property type="match status" value="1"/>
</dbReference>
<name>A0A6N3DX03_9BACT</name>
<dbReference type="InterPro" id="IPR001182">
    <property type="entry name" value="FtsW/RodA"/>
</dbReference>
<gene>
    <name evidence="9" type="primary">mrdB</name>
    <name evidence="9" type="ORF">PCLFYP37_02518</name>
</gene>
<reference evidence="9" key="1">
    <citation type="submission" date="2019-11" db="EMBL/GenBank/DDBJ databases">
        <authorList>
            <person name="Feng L."/>
        </authorList>
    </citation>
    <scope>NUCLEOTIDE SEQUENCE</scope>
    <source>
        <strain evidence="9">PclaraLFYP37</strain>
    </source>
</reference>
<feature type="transmembrane region" description="Helical" evidence="8">
    <location>
        <begin position="396"/>
        <end position="416"/>
    </location>
</feature>
<feature type="transmembrane region" description="Helical" evidence="8">
    <location>
        <begin position="82"/>
        <end position="102"/>
    </location>
</feature>
<dbReference type="EMBL" id="CACRUT010000015">
    <property type="protein sequence ID" value="VYU32485.1"/>
    <property type="molecule type" value="Genomic_DNA"/>
</dbReference>
<keyword evidence="5 8" id="KW-0472">Membrane</keyword>
<dbReference type="GO" id="GO:0032153">
    <property type="term" value="C:cell division site"/>
    <property type="evidence" value="ECO:0007669"/>
    <property type="project" value="TreeGrafter"/>
</dbReference>
<evidence type="ECO:0000256" key="7">
    <source>
        <dbReference type="ARBA" id="ARBA00033270"/>
    </source>
</evidence>
<feature type="transmembrane region" description="Helical" evidence="8">
    <location>
        <begin position="301"/>
        <end position="318"/>
    </location>
</feature>
<keyword evidence="4 8" id="KW-1133">Transmembrane helix</keyword>
<evidence type="ECO:0000313" key="9">
    <source>
        <dbReference type="EMBL" id="VYU32485.1"/>
    </source>
</evidence>
<organism evidence="9">
    <name type="scientific">Paraprevotella clara</name>
    <dbReference type="NCBI Taxonomy" id="454154"/>
    <lineage>
        <taxon>Bacteria</taxon>
        <taxon>Pseudomonadati</taxon>
        <taxon>Bacteroidota</taxon>
        <taxon>Bacteroidia</taxon>
        <taxon>Bacteroidales</taxon>
        <taxon>Prevotellaceae</taxon>
        <taxon>Paraprevotella</taxon>
    </lineage>
</organism>
<evidence type="ECO:0000256" key="2">
    <source>
        <dbReference type="ARBA" id="ARBA00022692"/>
    </source>
</evidence>
<dbReference type="PANTHER" id="PTHR30474">
    <property type="entry name" value="CELL CYCLE PROTEIN"/>
    <property type="match status" value="1"/>
</dbReference>
<dbReference type="GeneID" id="93558023"/>
<dbReference type="GO" id="GO:0008360">
    <property type="term" value="P:regulation of cell shape"/>
    <property type="evidence" value="ECO:0007669"/>
    <property type="project" value="UniProtKB-KW"/>
</dbReference>
<proteinExistence type="predicted"/>
<feature type="transmembrane region" description="Helical" evidence="8">
    <location>
        <begin position="224"/>
        <end position="242"/>
    </location>
</feature>
<comment type="subcellular location">
    <subcellularLocation>
        <location evidence="1">Membrane</location>
        <topology evidence="1">Multi-pass membrane protein</topology>
    </subcellularLocation>
</comment>
<feature type="transmembrane region" description="Helical" evidence="8">
    <location>
        <begin position="251"/>
        <end position="270"/>
    </location>
</feature>
<dbReference type="PROSITE" id="PS00428">
    <property type="entry name" value="FTSW_RODA_SPOVE"/>
    <property type="match status" value="1"/>
</dbReference>
<dbReference type="Pfam" id="PF01098">
    <property type="entry name" value="FTSW_RODA_SPOVE"/>
    <property type="match status" value="2"/>
</dbReference>
<feature type="transmembrane region" description="Helical" evidence="8">
    <location>
        <begin position="150"/>
        <end position="166"/>
    </location>
</feature>
<dbReference type="RefSeq" id="WP_008621304.1">
    <property type="nucleotide sequence ID" value="NZ_CABMOJ010000038.1"/>
</dbReference>
<dbReference type="AlphaFoldDB" id="A0A6N3DX03"/>
<feature type="transmembrane region" description="Helical" evidence="8">
    <location>
        <begin position="173"/>
        <end position="204"/>
    </location>
</feature>
<feature type="transmembrane region" description="Helical" evidence="8">
    <location>
        <begin position="428"/>
        <end position="449"/>
    </location>
</feature>
<sequence>MVRRIDEKEKGVWRSLDWWTILIYMALLAFGWISICGASYDFDMEGNIFSFDSRSGMQIIWIGTSLALGFILLMLDGKLYDTFAYVIYALLLVLLFVTPFLARDIKGSHSWIKIGPFSLQSAEFAKCATALALAKFMSAYGYNISRWKDFLVTLAIIVVPIVLIILQRETGSALVYLAFFLMLYREGMPGAVLFTGVSAVAYFVVGVRFEHVMLGHIPTSAGEFLVLMMVILFTIGMVHVYCDKVSVERNILFYGVGMIALALGFSGFVIPFDITWILITVCVAMILYLCYVALSERVTRYFYIALFALGSMAFFYSADYVLNSVMEPHQRVRINVLLGLEDDPSGAGYNVNQAKIAIGSGGLRGKGFLNGTQTKLKYVPEQDTDFIFCTVGEEEGFWGAAGVLVLFLVLILRLIHLAERQPFAFGRIYGYCVMSVFLFHVFINVGMVLGLTPVIGIPLPFFSYGGSSLWGFTILLFVFLRIDAGRNLAKRD</sequence>
<feature type="transmembrane region" description="Helical" evidence="8">
    <location>
        <begin position="276"/>
        <end position="294"/>
    </location>
</feature>
<dbReference type="GO" id="GO:0005886">
    <property type="term" value="C:plasma membrane"/>
    <property type="evidence" value="ECO:0007669"/>
    <property type="project" value="TreeGrafter"/>
</dbReference>
<dbReference type="GO" id="GO:0015648">
    <property type="term" value="F:lipid-linked peptidoglycan transporter activity"/>
    <property type="evidence" value="ECO:0007669"/>
    <property type="project" value="TreeGrafter"/>
</dbReference>
<dbReference type="InterPro" id="IPR018365">
    <property type="entry name" value="Cell_cycle_FtsW-rel_CS"/>
</dbReference>
<protein>
    <recommendedName>
        <fullName evidence="7">Cell wall polymerase</fullName>
    </recommendedName>
    <alternativeName>
        <fullName evidence="6">Peptidoglycan polymerase</fullName>
    </alternativeName>
</protein>
<evidence type="ECO:0000256" key="3">
    <source>
        <dbReference type="ARBA" id="ARBA00022960"/>
    </source>
</evidence>
<evidence type="ECO:0000256" key="8">
    <source>
        <dbReference type="SAM" id="Phobius"/>
    </source>
</evidence>
<evidence type="ECO:0000256" key="1">
    <source>
        <dbReference type="ARBA" id="ARBA00004141"/>
    </source>
</evidence>
<accession>A0A6N3DX03</accession>
<dbReference type="GO" id="GO:0051301">
    <property type="term" value="P:cell division"/>
    <property type="evidence" value="ECO:0007669"/>
    <property type="project" value="InterPro"/>
</dbReference>
<feature type="transmembrane region" description="Helical" evidence="8">
    <location>
        <begin position="461"/>
        <end position="482"/>
    </location>
</feature>
<keyword evidence="3" id="KW-0133">Cell shape</keyword>